<dbReference type="AlphaFoldDB" id="A0A8S3ZXF8"/>
<evidence type="ECO:0000256" key="12">
    <source>
        <dbReference type="PROSITE-ProRule" id="PRU10141"/>
    </source>
</evidence>
<dbReference type="GO" id="GO:0005737">
    <property type="term" value="C:cytoplasm"/>
    <property type="evidence" value="ECO:0007669"/>
    <property type="project" value="UniProtKB-SubCell"/>
</dbReference>
<keyword evidence="6 12" id="KW-0547">Nucleotide-binding</keyword>
<dbReference type="SUPFAM" id="SSF56112">
    <property type="entry name" value="Protein kinase-like (PK-like)"/>
    <property type="match status" value="1"/>
</dbReference>
<feature type="compositionally biased region" description="Polar residues" evidence="13">
    <location>
        <begin position="67"/>
        <end position="76"/>
    </location>
</feature>
<name>A0A8S3ZXF8_9EUPU</name>
<dbReference type="PROSITE" id="PS50011">
    <property type="entry name" value="PROTEIN_KINASE_DOM"/>
    <property type="match status" value="1"/>
</dbReference>
<comment type="caution">
    <text evidence="15">The sequence shown here is derived from an EMBL/GenBank/DDBJ whole genome shotgun (WGS) entry which is preliminary data.</text>
</comment>
<evidence type="ECO:0000256" key="5">
    <source>
        <dbReference type="ARBA" id="ARBA00022679"/>
    </source>
</evidence>
<dbReference type="GO" id="GO:0035556">
    <property type="term" value="P:intracellular signal transduction"/>
    <property type="evidence" value="ECO:0007669"/>
    <property type="project" value="TreeGrafter"/>
</dbReference>
<evidence type="ECO:0000313" key="16">
    <source>
        <dbReference type="Proteomes" id="UP000678393"/>
    </source>
</evidence>
<dbReference type="InterPro" id="IPR011009">
    <property type="entry name" value="Kinase-like_dom_sf"/>
</dbReference>
<evidence type="ECO:0000256" key="13">
    <source>
        <dbReference type="SAM" id="MobiDB-lite"/>
    </source>
</evidence>
<dbReference type="GO" id="GO:0005634">
    <property type="term" value="C:nucleus"/>
    <property type="evidence" value="ECO:0007669"/>
    <property type="project" value="UniProtKB-ARBA"/>
</dbReference>
<organism evidence="15 16">
    <name type="scientific">Candidula unifasciata</name>
    <dbReference type="NCBI Taxonomy" id="100452"/>
    <lineage>
        <taxon>Eukaryota</taxon>
        <taxon>Metazoa</taxon>
        <taxon>Spiralia</taxon>
        <taxon>Lophotrochozoa</taxon>
        <taxon>Mollusca</taxon>
        <taxon>Gastropoda</taxon>
        <taxon>Heterobranchia</taxon>
        <taxon>Euthyneura</taxon>
        <taxon>Panpulmonata</taxon>
        <taxon>Eupulmonata</taxon>
        <taxon>Stylommatophora</taxon>
        <taxon>Helicina</taxon>
        <taxon>Helicoidea</taxon>
        <taxon>Geomitridae</taxon>
        <taxon>Candidula</taxon>
    </lineage>
</organism>
<feature type="non-terminal residue" evidence="15">
    <location>
        <position position="1"/>
    </location>
</feature>
<evidence type="ECO:0000256" key="10">
    <source>
        <dbReference type="ARBA" id="ARBA00047307"/>
    </source>
</evidence>
<dbReference type="Gene3D" id="3.30.200.20">
    <property type="entry name" value="Phosphorylase Kinase, domain 1"/>
    <property type="match status" value="1"/>
</dbReference>
<keyword evidence="8 12" id="KW-0067">ATP-binding</keyword>
<gene>
    <name evidence="15" type="ORF">CUNI_LOCUS17853</name>
</gene>
<dbReference type="Pfam" id="PF00069">
    <property type="entry name" value="Pkinase"/>
    <property type="match status" value="1"/>
</dbReference>
<dbReference type="InterPro" id="IPR000719">
    <property type="entry name" value="Prot_kinase_dom"/>
</dbReference>
<dbReference type="EC" id="2.7.11.17" evidence="2"/>
<accession>A0A8S3ZXF8</accession>
<keyword evidence="4" id="KW-0723">Serine/threonine-protein kinase</keyword>
<keyword evidence="9" id="KW-0112">Calmodulin-binding</keyword>
<dbReference type="GO" id="GO:0004683">
    <property type="term" value="F:calcium/calmodulin-dependent protein kinase activity"/>
    <property type="evidence" value="ECO:0007669"/>
    <property type="project" value="UniProtKB-EC"/>
</dbReference>
<evidence type="ECO:0000256" key="1">
    <source>
        <dbReference type="ARBA" id="ARBA00004496"/>
    </source>
</evidence>
<comment type="catalytic activity">
    <reaction evidence="11">
        <text>L-seryl-[protein] + ATP = O-phospho-L-seryl-[protein] + ADP + H(+)</text>
        <dbReference type="Rhea" id="RHEA:17989"/>
        <dbReference type="Rhea" id="RHEA-COMP:9863"/>
        <dbReference type="Rhea" id="RHEA-COMP:11604"/>
        <dbReference type="ChEBI" id="CHEBI:15378"/>
        <dbReference type="ChEBI" id="CHEBI:29999"/>
        <dbReference type="ChEBI" id="CHEBI:30616"/>
        <dbReference type="ChEBI" id="CHEBI:83421"/>
        <dbReference type="ChEBI" id="CHEBI:456216"/>
        <dbReference type="EC" id="2.7.11.17"/>
    </reaction>
</comment>
<dbReference type="EMBL" id="CAJHNH020005235">
    <property type="protein sequence ID" value="CAG5132295.1"/>
    <property type="molecule type" value="Genomic_DNA"/>
</dbReference>
<evidence type="ECO:0000256" key="8">
    <source>
        <dbReference type="ARBA" id="ARBA00022840"/>
    </source>
</evidence>
<dbReference type="PANTHER" id="PTHR24346:SF77">
    <property type="entry name" value="SERINE THREONINE PROTEIN KINASE"/>
    <property type="match status" value="1"/>
</dbReference>
<dbReference type="GO" id="GO:0005516">
    <property type="term" value="F:calmodulin binding"/>
    <property type="evidence" value="ECO:0007669"/>
    <property type="project" value="UniProtKB-KW"/>
</dbReference>
<dbReference type="FunFam" id="3.30.200.20:FF:000429">
    <property type="entry name" value="Calcium/calmodulin-dependent protein kinase kinase"/>
    <property type="match status" value="1"/>
</dbReference>
<feature type="compositionally biased region" description="Polar residues" evidence="13">
    <location>
        <begin position="88"/>
        <end position="107"/>
    </location>
</feature>
<dbReference type="Proteomes" id="UP000678393">
    <property type="component" value="Unassembled WGS sequence"/>
</dbReference>
<evidence type="ECO:0000256" key="4">
    <source>
        <dbReference type="ARBA" id="ARBA00022527"/>
    </source>
</evidence>
<keyword evidence="3" id="KW-0963">Cytoplasm</keyword>
<feature type="region of interest" description="Disordered" evidence="13">
    <location>
        <begin position="1"/>
        <end position="159"/>
    </location>
</feature>
<proteinExistence type="predicted"/>
<reference evidence="15" key="1">
    <citation type="submission" date="2021-04" db="EMBL/GenBank/DDBJ databases">
        <authorList>
            <consortium name="Molecular Ecology Group"/>
        </authorList>
    </citation>
    <scope>NUCLEOTIDE SEQUENCE</scope>
</reference>
<evidence type="ECO:0000313" key="15">
    <source>
        <dbReference type="EMBL" id="CAG5132295.1"/>
    </source>
</evidence>
<dbReference type="PROSITE" id="PS00107">
    <property type="entry name" value="PROTEIN_KINASE_ATP"/>
    <property type="match status" value="1"/>
</dbReference>
<comment type="subcellular location">
    <subcellularLocation>
        <location evidence="1">Cytoplasm</location>
    </subcellularLocation>
</comment>
<dbReference type="GO" id="GO:0005524">
    <property type="term" value="F:ATP binding"/>
    <property type="evidence" value="ECO:0007669"/>
    <property type="project" value="UniProtKB-UniRule"/>
</dbReference>
<evidence type="ECO:0000256" key="2">
    <source>
        <dbReference type="ARBA" id="ARBA00012434"/>
    </source>
</evidence>
<dbReference type="PANTHER" id="PTHR24346">
    <property type="entry name" value="MAP/MICROTUBULE AFFINITY-REGULATING KINASE"/>
    <property type="match status" value="1"/>
</dbReference>
<evidence type="ECO:0000256" key="9">
    <source>
        <dbReference type="ARBA" id="ARBA00022860"/>
    </source>
</evidence>
<dbReference type="OrthoDB" id="6158344at2759"/>
<feature type="binding site" evidence="12">
    <location>
        <position position="374"/>
    </location>
    <ligand>
        <name>ATP</name>
        <dbReference type="ChEBI" id="CHEBI:30616"/>
    </ligand>
</feature>
<dbReference type="InterPro" id="IPR017441">
    <property type="entry name" value="Protein_kinase_ATP_BS"/>
</dbReference>
<comment type="catalytic activity">
    <reaction evidence="10">
        <text>L-threonyl-[protein] + ATP = O-phospho-L-threonyl-[protein] + ADP + H(+)</text>
        <dbReference type="Rhea" id="RHEA:46608"/>
        <dbReference type="Rhea" id="RHEA-COMP:11060"/>
        <dbReference type="Rhea" id="RHEA-COMP:11605"/>
        <dbReference type="ChEBI" id="CHEBI:15378"/>
        <dbReference type="ChEBI" id="CHEBI:30013"/>
        <dbReference type="ChEBI" id="CHEBI:30616"/>
        <dbReference type="ChEBI" id="CHEBI:61977"/>
        <dbReference type="ChEBI" id="CHEBI:456216"/>
        <dbReference type="EC" id="2.7.11.17"/>
    </reaction>
</comment>
<evidence type="ECO:0000256" key="7">
    <source>
        <dbReference type="ARBA" id="ARBA00022777"/>
    </source>
</evidence>
<feature type="domain" description="Protein kinase" evidence="14">
    <location>
        <begin position="345"/>
        <end position="450"/>
    </location>
</feature>
<keyword evidence="16" id="KW-1185">Reference proteome</keyword>
<keyword evidence="7" id="KW-0418">Kinase</keyword>
<evidence type="ECO:0000256" key="6">
    <source>
        <dbReference type="ARBA" id="ARBA00022741"/>
    </source>
</evidence>
<evidence type="ECO:0000256" key="11">
    <source>
        <dbReference type="ARBA" id="ARBA00047430"/>
    </source>
</evidence>
<evidence type="ECO:0000256" key="3">
    <source>
        <dbReference type="ARBA" id="ARBA00022490"/>
    </source>
</evidence>
<keyword evidence="5" id="KW-0808">Transferase</keyword>
<protein>
    <recommendedName>
        <fullName evidence="2">calcium/calmodulin-dependent protein kinase</fullName>
        <ecNumber evidence="2">2.7.11.17</ecNumber>
    </recommendedName>
</protein>
<feature type="compositionally biased region" description="Polar residues" evidence="13">
    <location>
        <begin position="1"/>
        <end position="10"/>
    </location>
</feature>
<evidence type="ECO:0000259" key="14">
    <source>
        <dbReference type="PROSITE" id="PS50011"/>
    </source>
</evidence>
<feature type="region of interest" description="Disordered" evidence="13">
    <location>
        <begin position="307"/>
        <end position="326"/>
    </location>
</feature>
<sequence length="450" mass="50376">MVNKHPTSCISPERDISSLSDLDPDRVHIDTSSYTDTHSLHNIPPRNSFPRHGVSPKENCSEEASRSQEPNGQCDPTISRVATRLPPLSTTKTYNSKPSIDNPEQTNRLLQQRQRTCSTTPVTEDCSKYTEVSDPITNSPIPQQQHHHPQHSELNTNTGIPVLPYSPKTTLHRRISNITVDSGRSSTSGADDDNECLCEEVHEIELELSNQQDSISRRHSIACVDATGHLNVPIYPEFLTSSDPQSPYLSTTSYPLQDSNDRGIISSPSAANPLVNVRRAPKIVYSHSEDRLTASCGHHRPIIPSLPYSPYGSPTASPRLRRQPTMETHRISVSDGDGYTQLNQYKLKDEIGKGSYGIVKLAYNEQDDVHYAMKILSKKKLMKKAGFYRRVPPARAGRANSRPPNPLERVYREIAILKKLDHPNVVKLVEVLDDPDEDKLYLVFELVEKG</sequence>